<organism evidence="1 2">
    <name type="scientific">Vaccinium darrowii</name>
    <dbReference type="NCBI Taxonomy" id="229202"/>
    <lineage>
        <taxon>Eukaryota</taxon>
        <taxon>Viridiplantae</taxon>
        <taxon>Streptophyta</taxon>
        <taxon>Embryophyta</taxon>
        <taxon>Tracheophyta</taxon>
        <taxon>Spermatophyta</taxon>
        <taxon>Magnoliopsida</taxon>
        <taxon>eudicotyledons</taxon>
        <taxon>Gunneridae</taxon>
        <taxon>Pentapetalae</taxon>
        <taxon>asterids</taxon>
        <taxon>Ericales</taxon>
        <taxon>Ericaceae</taxon>
        <taxon>Vaccinioideae</taxon>
        <taxon>Vaccinieae</taxon>
        <taxon>Vaccinium</taxon>
    </lineage>
</organism>
<comment type="caution">
    <text evidence="1">The sequence shown here is derived from an EMBL/GenBank/DDBJ whole genome shotgun (WGS) entry which is preliminary data.</text>
</comment>
<gene>
    <name evidence="1" type="ORF">Vadar_015071</name>
</gene>
<proteinExistence type="predicted"/>
<accession>A0ACB7ZBS1</accession>
<evidence type="ECO:0000313" key="2">
    <source>
        <dbReference type="Proteomes" id="UP000828048"/>
    </source>
</evidence>
<dbReference type="Proteomes" id="UP000828048">
    <property type="component" value="Chromosome 12"/>
</dbReference>
<dbReference type="EMBL" id="CM037162">
    <property type="protein sequence ID" value="KAH7863233.1"/>
    <property type="molecule type" value="Genomic_DNA"/>
</dbReference>
<name>A0ACB7ZBS1_9ERIC</name>
<protein>
    <submittedName>
        <fullName evidence="1">Uncharacterized protein</fullName>
    </submittedName>
</protein>
<evidence type="ECO:0000313" key="1">
    <source>
        <dbReference type="EMBL" id="KAH7863233.1"/>
    </source>
</evidence>
<keyword evidence="2" id="KW-1185">Reference proteome</keyword>
<sequence>MIVRAPFVSWDPEKHPPHLSAHGAFYYAFTADGDRVNVATGYSLSVYCIRNWNEPPSSPPPSSSPPVHYLAICPAVGCSAEVDPIPLLPKVVSLLYIQVHNKALQAPGRAISVAVSRLKLKVESSKIKVESSNKLKVESFSEPQCAEAEQPRCERSSQGVNDEDKDEDN</sequence>
<reference evidence="1 2" key="1">
    <citation type="journal article" date="2021" name="Hortic Res">
        <title>High-quality reference genome and annotation aids understanding of berry development for evergreen blueberry (Vaccinium darrowii).</title>
        <authorList>
            <person name="Yu J."/>
            <person name="Hulse-Kemp A.M."/>
            <person name="Babiker E."/>
            <person name="Staton M."/>
        </authorList>
    </citation>
    <scope>NUCLEOTIDE SEQUENCE [LARGE SCALE GENOMIC DNA]</scope>
    <source>
        <strain evidence="2">cv. NJ 8807/NJ 8810</strain>
        <tissue evidence="1">Young leaf</tissue>
    </source>
</reference>